<protein>
    <submittedName>
        <fullName evidence="2">Uncharacterized protein</fullName>
    </submittedName>
</protein>
<evidence type="ECO:0000313" key="2">
    <source>
        <dbReference type="EMBL" id="OCF60628.1"/>
    </source>
</evidence>
<organism evidence="2 3">
    <name type="scientific">Kwoniella mangroviensis CBS 10435</name>
    <dbReference type="NCBI Taxonomy" id="1331196"/>
    <lineage>
        <taxon>Eukaryota</taxon>
        <taxon>Fungi</taxon>
        <taxon>Dikarya</taxon>
        <taxon>Basidiomycota</taxon>
        <taxon>Agaricomycotina</taxon>
        <taxon>Tremellomycetes</taxon>
        <taxon>Tremellales</taxon>
        <taxon>Cryptococcaceae</taxon>
        <taxon>Kwoniella</taxon>
    </lineage>
</organism>
<feature type="region of interest" description="Disordered" evidence="1">
    <location>
        <begin position="48"/>
        <end position="125"/>
    </location>
</feature>
<dbReference type="AlphaFoldDB" id="A0A1B9IYL2"/>
<reference evidence="2 3" key="1">
    <citation type="submission" date="2013-07" db="EMBL/GenBank/DDBJ databases">
        <title>The Genome Sequence of Kwoniella mangroviensis CBS10435.</title>
        <authorList>
            <consortium name="The Broad Institute Genome Sequencing Platform"/>
            <person name="Cuomo C."/>
            <person name="Litvintseva A."/>
            <person name="Chen Y."/>
            <person name="Heitman J."/>
            <person name="Sun S."/>
            <person name="Springer D."/>
            <person name="Dromer F."/>
            <person name="Young S.K."/>
            <person name="Zeng Q."/>
            <person name="Gargeya S."/>
            <person name="Fitzgerald M."/>
            <person name="Abouelleil A."/>
            <person name="Alvarado L."/>
            <person name="Berlin A.M."/>
            <person name="Chapman S.B."/>
            <person name="Dewar J."/>
            <person name="Goldberg J."/>
            <person name="Griggs A."/>
            <person name="Gujja S."/>
            <person name="Hansen M."/>
            <person name="Howarth C."/>
            <person name="Imamovic A."/>
            <person name="Larimer J."/>
            <person name="McCowan C."/>
            <person name="Murphy C."/>
            <person name="Pearson M."/>
            <person name="Priest M."/>
            <person name="Roberts A."/>
            <person name="Saif S."/>
            <person name="Shea T."/>
            <person name="Sykes S."/>
            <person name="Wortman J."/>
            <person name="Nusbaum C."/>
            <person name="Birren B."/>
        </authorList>
    </citation>
    <scope>NUCLEOTIDE SEQUENCE [LARGE SCALE GENOMIC DNA]</scope>
    <source>
        <strain evidence="2 3">CBS 10435</strain>
    </source>
</reference>
<feature type="compositionally biased region" description="Pro residues" evidence="1">
    <location>
        <begin position="112"/>
        <end position="123"/>
    </location>
</feature>
<accession>A0A1B9IYL2</accession>
<gene>
    <name evidence="2" type="ORF">L486_00264</name>
</gene>
<dbReference type="EMBL" id="KI669459">
    <property type="protein sequence ID" value="OCF60628.1"/>
    <property type="molecule type" value="Genomic_DNA"/>
</dbReference>
<proteinExistence type="predicted"/>
<feature type="compositionally biased region" description="Low complexity" evidence="1">
    <location>
        <begin position="82"/>
        <end position="106"/>
    </location>
</feature>
<feature type="compositionally biased region" description="Polar residues" evidence="1">
    <location>
        <begin position="65"/>
        <end position="80"/>
    </location>
</feature>
<evidence type="ECO:0000256" key="1">
    <source>
        <dbReference type="SAM" id="MobiDB-lite"/>
    </source>
</evidence>
<sequence>MSRPLTPFPHTHTLTHGSYASYFHHIQFEAQPHAYGYTAQPIHFHLKKPMNTPTPPSLIRKASSSRRIINTPTSPQTELIQPTPRRTPSSASTSSSTSSPLMPATPILESPVAPPSTPTPLSLPPSMTNVEMEVEERLMAGEYNDKFNYDPYSISLSTGETIASPSSTPGLAKRPKLKRRDTPIPHPHLSDLSTLHMSRKESNGEGSRKVLRSIIDGGNWIIVD</sequence>
<feature type="region of interest" description="Disordered" evidence="1">
    <location>
        <begin position="160"/>
        <end position="207"/>
    </location>
</feature>
<evidence type="ECO:0000313" key="3">
    <source>
        <dbReference type="Proteomes" id="UP000092583"/>
    </source>
</evidence>
<keyword evidence="3" id="KW-1185">Reference proteome</keyword>
<dbReference type="Proteomes" id="UP000092583">
    <property type="component" value="Unassembled WGS sequence"/>
</dbReference>
<reference evidence="3" key="2">
    <citation type="submission" date="2013-12" db="EMBL/GenBank/DDBJ databases">
        <title>Evolution of pathogenesis and genome organization in the Tremellales.</title>
        <authorList>
            <person name="Cuomo C."/>
            <person name="Litvintseva A."/>
            <person name="Heitman J."/>
            <person name="Chen Y."/>
            <person name="Sun S."/>
            <person name="Springer D."/>
            <person name="Dromer F."/>
            <person name="Young S."/>
            <person name="Zeng Q."/>
            <person name="Chapman S."/>
            <person name="Gujja S."/>
            <person name="Saif S."/>
            <person name="Birren B."/>
        </authorList>
    </citation>
    <scope>NUCLEOTIDE SEQUENCE [LARGE SCALE GENOMIC DNA]</scope>
    <source>
        <strain evidence="3">CBS 10435</strain>
    </source>
</reference>
<dbReference type="OrthoDB" id="2564185at2759"/>
<feature type="compositionally biased region" description="Basic and acidic residues" evidence="1">
    <location>
        <begin position="198"/>
        <end position="207"/>
    </location>
</feature>
<feature type="compositionally biased region" description="Polar residues" evidence="1">
    <location>
        <begin position="160"/>
        <end position="169"/>
    </location>
</feature>
<name>A0A1B9IYL2_9TREE</name>